<evidence type="ECO:0000313" key="9">
    <source>
        <dbReference type="EMBL" id="KAK7073559.1"/>
    </source>
</evidence>
<name>A0AAN8X5Z3_HALRR</name>
<evidence type="ECO:0000256" key="2">
    <source>
        <dbReference type="ARBA" id="ARBA00006510"/>
    </source>
</evidence>
<dbReference type="PANTHER" id="PTHR23302:SF24">
    <property type="entry name" value="TMC DOMAIN-CONTAINING PROTEIN"/>
    <property type="match status" value="1"/>
</dbReference>
<feature type="region of interest" description="Disordered" evidence="6">
    <location>
        <begin position="253"/>
        <end position="278"/>
    </location>
</feature>
<dbReference type="InterPro" id="IPR012496">
    <property type="entry name" value="TMC_dom"/>
</dbReference>
<dbReference type="Proteomes" id="UP001381693">
    <property type="component" value="Unassembled WGS sequence"/>
</dbReference>
<dbReference type="AlphaFoldDB" id="A0AAN8X5Z3"/>
<feature type="transmembrane region" description="Helical" evidence="7">
    <location>
        <begin position="89"/>
        <end position="111"/>
    </location>
</feature>
<keyword evidence="5 7" id="KW-0472">Membrane</keyword>
<reference evidence="9 10" key="1">
    <citation type="submission" date="2023-11" db="EMBL/GenBank/DDBJ databases">
        <title>Halocaridina rubra genome assembly.</title>
        <authorList>
            <person name="Smith C."/>
        </authorList>
    </citation>
    <scope>NUCLEOTIDE SEQUENCE [LARGE SCALE GENOMIC DNA]</scope>
    <source>
        <strain evidence="9">EP-1</strain>
        <tissue evidence="9">Whole</tissue>
    </source>
</reference>
<dbReference type="GO" id="GO:0008381">
    <property type="term" value="F:mechanosensitive monoatomic ion channel activity"/>
    <property type="evidence" value="ECO:0007669"/>
    <property type="project" value="TreeGrafter"/>
</dbReference>
<organism evidence="9 10">
    <name type="scientific">Halocaridina rubra</name>
    <name type="common">Hawaiian red shrimp</name>
    <dbReference type="NCBI Taxonomy" id="373956"/>
    <lineage>
        <taxon>Eukaryota</taxon>
        <taxon>Metazoa</taxon>
        <taxon>Ecdysozoa</taxon>
        <taxon>Arthropoda</taxon>
        <taxon>Crustacea</taxon>
        <taxon>Multicrustacea</taxon>
        <taxon>Malacostraca</taxon>
        <taxon>Eumalacostraca</taxon>
        <taxon>Eucarida</taxon>
        <taxon>Decapoda</taxon>
        <taxon>Pleocyemata</taxon>
        <taxon>Caridea</taxon>
        <taxon>Atyoidea</taxon>
        <taxon>Atyidae</taxon>
        <taxon>Halocaridina</taxon>
    </lineage>
</organism>
<evidence type="ECO:0000256" key="4">
    <source>
        <dbReference type="ARBA" id="ARBA00022989"/>
    </source>
</evidence>
<feature type="transmembrane region" description="Helical" evidence="7">
    <location>
        <begin position="132"/>
        <end position="153"/>
    </location>
</feature>
<evidence type="ECO:0000313" key="10">
    <source>
        <dbReference type="Proteomes" id="UP001381693"/>
    </source>
</evidence>
<evidence type="ECO:0000256" key="7">
    <source>
        <dbReference type="SAM" id="Phobius"/>
    </source>
</evidence>
<feature type="domain" description="TMC" evidence="8">
    <location>
        <begin position="15"/>
        <end position="127"/>
    </location>
</feature>
<comment type="subcellular location">
    <subcellularLocation>
        <location evidence="1">Membrane</location>
        <topology evidence="1">Multi-pass membrane protein</topology>
    </subcellularLocation>
</comment>
<evidence type="ECO:0000256" key="1">
    <source>
        <dbReference type="ARBA" id="ARBA00004141"/>
    </source>
</evidence>
<keyword evidence="4 7" id="KW-1133">Transmembrane helix</keyword>
<feature type="transmembrane region" description="Helical" evidence="7">
    <location>
        <begin position="24"/>
        <end position="44"/>
    </location>
</feature>
<accession>A0AAN8X5Z3</accession>
<keyword evidence="10" id="KW-1185">Reference proteome</keyword>
<dbReference type="EMBL" id="JAXCGZ010012473">
    <property type="protein sequence ID" value="KAK7073559.1"/>
    <property type="molecule type" value="Genomic_DNA"/>
</dbReference>
<feature type="compositionally biased region" description="Basic and acidic residues" evidence="6">
    <location>
        <begin position="253"/>
        <end position="270"/>
    </location>
</feature>
<protein>
    <submittedName>
        <fullName evidence="9">TMC domain</fullName>
    </submittedName>
</protein>
<dbReference type="InterPro" id="IPR038900">
    <property type="entry name" value="TMC"/>
</dbReference>
<comment type="caution">
    <text evidence="9">The sequence shown here is derived from an EMBL/GenBank/DDBJ whole genome shotgun (WGS) entry which is preliminary data.</text>
</comment>
<dbReference type="GO" id="GO:0005886">
    <property type="term" value="C:plasma membrane"/>
    <property type="evidence" value="ECO:0007669"/>
    <property type="project" value="InterPro"/>
</dbReference>
<evidence type="ECO:0000256" key="6">
    <source>
        <dbReference type="SAM" id="MobiDB-lite"/>
    </source>
</evidence>
<sequence length="278" mass="31523">MGKVACEACKNQPKCWETYVGQQLYKLAILDLLIMFLSTFFINFPRKCIGHKVLRRSRLGSIIGDIEFIIPKHVLDIVYGQTLCWLGMFYSPLLPAVTCIKLVLVFYIKYFDCTINTSQSSQLYRTSRSNSLFISILLVSFIVTIIPVGYSIAEITPSMSCGPFQGLKTIWSEMINVIAELPHWLQTVVFFMGTAGFAVPAIIILILAWYYYYAVGAANKHMVSLLKNQLILEGHDKQFLLSRLDQMIKKSTEDDVTARSSRNFEDDTSHGNDQTLEA</sequence>
<dbReference type="PANTHER" id="PTHR23302">
    <property type="entry name" value="TRANSMEMBRANE CHANNEL-RELATED"/>
    <property type="match status" value="1"/>
</dbReference>
<keyword evidence="3 7" id="KW-0812">Transmembrane</keyword>
<feature type="transmembrane region" description="Helical" evidence="7">
    <location>
        <begin position="188"/>
        <end position="212"/>
    </location>
</feature>
<evidence type="ECO:0000256" key="3">
    <source>
        <dbReference type="ARBA" id="ARBA00022692"/>
    </source>
</evidence>
<evidence type="ECO:0000256" key="5">
    <source>
        <dbReference type="ARBA" id="ARBA00023136"/>
    </source>
</evidence>
<dbReference type="Pfam" id="PF07810">
    <property type="entry name" value="TMC"/>
    <property type="match status" value="1"/>
</dbReference>
<gene>
    <name evidence="9" type="primary">TMC7_1</name>
    <name evidence="9" type="ORF">SK128_025521</name>
</gene>
<evidence type="ECO:0000259" key="8">
    <source>
        <dbReference type="Pfam" id="PF07810"/>
    </source>
</evidence>
<comment type="similarity">
    <text evidence="2">Belongs to the TMC family.</text>
</comment>
<proteinExistence type="inferred from homology"/>